<gene>
    <name evidence="1" type="ORF">F960_03914</name>
</gene>
<dbReference type="eggNOG" id="COG4104">
    <property type="taxonomic scope" value="Bacteria"/>
</dbReference>
<dbReference type="Pfam" id="PF05488">
    <property type="entry name" value="PAAR_motif"/>
    <property type="match status" value="1"/>
</dbReference>
<proteinExistence type="predicted"/>
<dbReference type="AlphaFoldDB" id="N8Y4A2"/>
<evidence type="ECO:0000313" key="2">
    <source>
        <dbReference type="Proteomes" id="UP000013117"/>
    </source>
</evidence>
<dbReference type="Proteomes" id="UP000013117">
    <property type="component" value="Unassembled WGS sequence"/>
</dbReference>
<reference evidence="1 2" key="1">
    <citation type="submission" date="2013-02" db="EMBL/GenBank/DDBJ databases">
        <title>The Genome Sequence of Acinetobacter gerneri CIP 107464.</title>
        <authorList>
            <consortium name="The Broad Institute Genome Sequencing Platform"/>
            <consortium name="The Broad Institute Genome Sequencing Center for Infectious Disease"/>
            <person name="Cerqueira G."/>
            <person name="Feldgarden M."/>
            <person name="Courvalin P."/>
            <person name="Perichon B."/>
            <person name="Grillot-Courvalin C."/>
            <person name="Clermont D."/>
            <person name="Rocha E."/>
            <person name="Yoon E.-J."/>
            <person name="Nemec A."/>
            <person name="Walker B."/>
            <person name="Young S.K."/>
            <person name="Zeng Q."/>
            <person name="Gargeya S."/>
            <person name="Fitzgerald M."/>
            <person name="Haas B."/>
            <person name="Abouelleil A."/>
            <person name="Alvarado L."/>
            <person name="Arachchi H.M."/>
            <person name="Berlin A.M."/>
            <person name="Chapman S.B."/>
            <person name="Dewar J."/>
            <person name="Goldberg J."/>
            <person name="Griggs A."/>
            <person name="Gujja S."/>
            <person name="Hansen M."/>
            <person name="Howarth C."/>
            <person name="Imamovic A."/>
            <person name="Larimer J."/>
            <person name="McCowan C."/>
            <person name="Murphy C."/>
            <person name="Neiman D."/>
            <person name="Pearson M."/>
            <person name="Priest M."/>
            <person name="Roberts A."/>
            <person name="Saif S."/>
            <person name="Shea T."/>
            <person name="Sisk P."/>
            <person name="Sykes S."/>
            <person name="Wortman J."/>
            <person name="Nusbaum C."/>
            <person name="Birren B."/>
        </authorList>
    </citation>
    <scope>NUCLEOTIDE SEQUENCE [LARGE SCALE GENOMIC DNA]</scope>
    <source>
        <strain evidence="1 2">CIP 107464</strain>
    </source>
</reference>
<comment type="caution">
    <text evidence="1">The sequence shown here is derived from an EMBL/GenBank/DDBJ whole genome shotgun (WGS) entry which is preliminary data.</text>
</comment>
<dbReference type="HOGENOM" id="CLU_800833_0_0_6"/>
<accession>N8Y4A2</accession>
<dbReference type="CDD" id="cd14744">
    <property type="entry name" value="PAAR_CT_2"/>
    <property type="match status" value="1"/>
</dbReference>
<dbReference type="Gene3D" id="2.60.200.60">
    <property type="match status" value="1"/>
</dbReference>
<evidence type="ECO:0000313" key="1">
    <source>
        <dbReference type="EMBL" id="ENV31552.1"/>
    </source>
</evidence>
<dbReference type="InterPro" id="IPR008727">
    <property type="entry name" value="PAAR_motif"/>
</dbReference>
<keyword evidence="2" id="KW-1185">Reference proteome</keyword>
<dbReference type="EMBL" id="APPN01000083">
    <property type="protein sequence ID" value="ENV31552.1"/>
    <property type="molecule type" value="Genomic_DNA"/>
</dbReference>
<dbReference type="GeneID" id="84211949"/>
<dbReference type="RefSeq" id="WP_004869448.1">
    <property type="nucleotide sequence ID" value="NZ_ASYY01000127.1"/>
</dbReference>
<name>N8Y4A2_9GAMM</name>
<sequence length="346" mass="37989">MHAYITVGCATTGGGKVVTGQNTFLIDGRAIACLGDQATCPTHKRIARIVSGCDPHMIINNKAAALANALLDCGCHCIPNQNLVVGDNGGGFNIAAGSTDETVFYFNDPNINSLVAEKEDLLNGFYYNVDTGFFEGEITKGKGSIQDVYTCTSKKSAEKFEGIKKVPISNHNKFIFEASIIYGESSAFRSAKNDELKFEMFSIASVFQKNKEAYGGTSDQAKNFRSTSPEARNNTKMQFAIAAQINVLNKGKDYSNGADMWDGAEQAMFPATDKRRSTGRFELHMNTMGWTISDEHYAKWKNNVGSSFVAPQHRPAPDNYGGYKNKGKMRLKSTAVYNRTIFWNSK</sequence>
<dbReference type="OrthoDB" id="6860016at2"/>
<organism evidence="1 2">
    <name type="scientific">Acinetobacter gerneri DSM 14967 = CIP 107464 = MTCC 9824</name>
    <dbReference type="NCBI Taxonomy" id="1120926"/>
    <lineage>
        <taxon>Bacteria</taxon>
        <taxon>Pseudomonadati</taxon>
        <taxon>Pseudomonadota</taxon>
        <taxon>Gammaproteobacteria</taxon>
        <taxon>Moraxellales</taxon>
        <taxon>Moraxellaceae</taxon>
        <taxon>Acinetobacter</taxon>
    </lineage>
</organism>
<protein>
    <recommendedName>
        <fullName evidence="3">PAAR domain-containing protein</fullName>
    </recommendedName>
</protein>
<dbReference type="PATRIC" id="fig|1120926.3.peg.3798"/>
<evidence type="ECO:0008006" key="3">
    <source>
        <dbReference type="Google" id="ProtNLM"/>
    </source>
</evidence>